<gene>
    <name evidence="1" type="ORF">CcCBS67573_g10448</name>
</gene>
<protein>
    <recommendedName>
        <fullName evidence="3">No apical meristem-associated C-terminal domain-containing protein</fullName>
    </recommendedName>
</protein>
<feature type="non-terminal residue" evidence="1">
    <location>
        <position position="116"/>
    </location>
</feature>
<accession>A0A507CWQ8</accession>
<dbReference type="Proteomes" id="UP000320333">
    <property type="component" value="Unassembled WGS sequence"/>
</dbReference>
<reference evidence="1 2" key="1">
    <citation type="journal article" date="2019" name="Sci. Rep.">
        <title>Comparative genomics of chytrid fungi reveal insights into the obligate biotrophic and pathogenic lifestyle of Synchytrium endobioticum.</title>
        <authorList>
            <person name="van de Vossenberg B.T.L.H."/>
            <person name="Warris S."/>
            <person name="Nguyen H.D.T."/>
            <person name="van Gent-Pelzer M.P.E."/>
            <person name="Joly D.L."/>
            <person name="van de Geest H.C."/>
            <person name="Bonants P.J.M."/>
            <person name="Smith D.S."/>
            <person name="Levesque C.A."/>
            <person name="van der Lee T.A.J."/>
        </authorList>
    </citation>
    <scope>NUCLEOTIDE SEQUENCE [LARGE SCALE GENOMIC DNA]</scope>
    <source>
        <strain evidence="1 2">CBS 675.73</strain>
    </source>
</reference>
<dbReference type="AlphaFoldDB" id="A0A507CWQ8"/>
<organism evidence="1 2">
    <name type="scientific">Chytriomyces confervae</name>
    <dbReference type="NCBI Taxonomy" id="246404"/>
    <lineage>
        <taxon>Eukaryota</taxon>
        <taxon>Fungi</taxon>
        <taxon>Fungi incertae sedis</taxon>
        <taxon>Chytridiomycota</taxon>
        <taxon>Chytridiomycota incertae sedis</taxon>
        <taxon>Chytridiomycetes</taxon>
        <taxon>Chytridiales</taxon>
        <taxon>Chytriomycetaceae</taxon>
        <taxon>Chytriomyces</taxon>
    </lineage>
</organism>
<evidence type="ECO:0000313" key="2">
    <source>
        <dbReference type="Proteomes" id="UP000320333"/>
    </source>
</evidence>
<name>A0A507CWQ8_9FUNG</name>
<dbReference type="EMBL" id="QEAP01001546">
    <property type="protein sequence ID" value="TPX43604.1"/>
    <property type="molecule type" value="Genomic_DNA"/>
</dbReference>
<keyword evidence="2" id="KW-1185">Reference proteome</keyword>
<comment type="caution">
    <text evidence="1">The sequence shown here is derived from an EMBL/GenBank/DDBJ whole genome shotgun (WGS) entry which is preliminary data.</text>
</comment>
<proteinExistence type="predicted"/>
<dbReference type="OrthoDB" id="10565818at2759"/>
<evidence type="ECO:0008006" key="3">
    <source>
        <dbReference type="Google" id="ProtNLM"/>
    </source>
</evidence>
<evidence type="ECO:0000313" key="1">
    <source>
        <dbReference type="EMBL" id="TPX43604.1"/>
    </source>
</evidence>
<sequence length="116" mass="12610">MTEFVFHAPKWRTSLVSRSQSQPAAAVTNHVTSLVEDADIENASPPAATGRPIGTKQAKKLAAADRDQAIIVAEKLKAKHESIAALHEKNRLLAEYNENKVLSLRLADLDDDAQAI</sequence>